<reference evidence="2" key="1">
    <citation type="submission" date="2013-09" db="EMBL/GenBank/DDBJ databases">
        <title>The Genome Sequence of Anopheles culicifacies species A.</title>
        <authorList>
            <consortium name="The Broad Institute Genomics Platform"/>
            <person name="Neafsey D.E."/>
            <person name="Besansky N."/>
            <person name="Howell P."/>
            <person name="Walton C."/>
            <person name="Young S.K."/>
            <person name="Zeng Q."/>
            <person name="Gargeya S."/>
            <person name="Fitzgerald M."/>
            <person name="Haas B."/>
            <person name="Abouelleil A."/>
            <person name="Allen A.W."/>
            <person name="Alvarado L."/>
            <person name="Arachchi H.M."/>
            <person name="Berlin A.M."/>
            <person name="Chapman S.B."/>
            <person name="Gainer-Dewar J."/>
            <person name="Goldberg J."/>
            <person name="Griggs A."/>
            <person name="Gujja S."/>
            <person name="Hansen M."/>
            <person name="Howarth C."/>
            <person name="Imamovic A."/>
            <person name="Ireland A."/>
            <person name="Larimer J."/>
            <person name="McCowan C."/>
            <person name="Murphy C."/>
            <person name="Pearson M."/>
            <person name="Poon T.W."/>
            <person name="Priest M."/>
            <person name="Roberts A."/>
            <person name="Saif S."/>
            <person name="Shea T."/>
            <person name="Sisk P."/>
            <person name="Sykes S."/>
            <person name="Wortman J."/>
            <person name="Nusbaum C."/>
            <person name="Birren B."/>
        </authorList>
    </citation>
    <scope>NUCLEOTIDE SEQUENCE [LARGE SCALE GENOMIC DNA]</scope>
    <source>
        <strain evidence="2">A-37</strain>
    </source>
</reference>
<dbReference type="PROSITE" id="PS51257">
    <property type="entry name" value="PROKAR_LIPOPROTEIN"/>
    <property type="match status" value="1"/>
</dbReference>
<reference evidence="1" key="2">
    <citation type="submission" date="2020-05" db="UniProtKB">
        <authorList>
            <consortium name="EnsemblMetazoa"/>
        </authorList>
    </citation>
    <scope>IDENTIFICATION</scope>
    <source>
        <strain evidence="1">A-37</strain>
    </source>
</reference>
<evidence type="ECO:0000313" key="1">
    <source>
        <dbReference type="EnsemblMetazoa" id="ACUA021071-PA"/>
    </source>
</evidence>
<accession>A0A182MLD5</accession>
<sequence>MRDLMIGQILASSCSFLASCGTPRKRFERYVNALRFHDQIELVRLLLDALHLVLGQLHQVVHVFAETVRTLGAPLEPQLEDVVVPSALDHLVAGVVADVVQLVRHEQVLGGHLVAANEKTLNKEGKQPLHGNRHIWRYLVNSNYGHELARLLSIQQFCTAAINRVLNKQQIPFRSGVQPCSRDVDERKSISIPLEGNRKCKQNVKGRSACATRMLPVVTIT</sequence>
<name>A0A182MLD5_9DIPT</name>
<dbReference type="AlphaFoldDB" id="A0A182MLD5"/>
<dbReference type="EMBL" id="AXCM01004958">
    <property type="status" value="NOT_ANNOTATED_CDS"/>
    <property type="molecule type" value="Genomic_DNA"/>
</dbReference>
<dbReference type="EnsemblMetazoa" id="ACUA021071-RA">
    <property type="protein sequence ID" value="ACUA021071-PA"/>
    <property type="gene ID" value="ACUA021071"/>
</dbReference>
<proteinExistence type="predicted"/>
<protein>
    <submittedName>
        <fullName evidence="1">Uncharacterized protein</fullName>
    </submittedName>
</protein>
<dbReference type="VEuPathDB" id="VectorBase:ACUA021071"/>
<evidence type="ECO:0000313" key="2">
    <source>
        <dbReference type="Proteomes" id="UP000075883"/>
    </source>
</evidence>
<dbReference type="Proteomes" id="UP000075883">
    <property type="component" value="Unassembled WGS sequence"/>
</dbReference>
<keyword evidence="2" id="KW-1185">Reference proteome</keyword>
<organism evidence="1 2">
    <name type="scientific">Anopheles culicifacies</name>
    <dbReference type="NCBI Taxonomy" id="139723"/>
    <lineage>
        <taxon>Eukaryota</taxon>
        <taxon>Metazoa</taxon>
        <taxon>Ecdysozoa</taxon>
        <taxon>Arthropoda</taxon>
        <taxon>Hexapoda</taxon>
        <taxon>Insecta</taxon>
        <taxon>Pterygota</taxon>
        <taxon>Neoptera</taxon>
        <taxon>Endopterygota</taxon>
        <taxon>Diptera</taxon>
        <taxon>Nematocera</taxon>
        <taxon>Culicoidea</taxon>
        <taxon>Culicidae</taxon>
        <taxon>Anophelinae</taxon>
        <taxon>Anopheles</taxon>
        <taxon>culicifacies species complex</taxon>
    </lineage>
</organism>